<evidence type="ECO:0000256" key="1">
    <source>
        <dbReference type="SAM" id="MobiDB-lite"/>
    </source>
</evidence>
<dbReference type="Gramene" id="EOX94214">
    <property type="protein sequence ID" value="EOX94214"/>
    <property type="gene ID" value="TCM_003732"/>
</dbReference>
<gene>
    <name evidence="2" type="ORF">TCM_003732</name>
</gene>
<keyword evidence="3" id="KW-1185">Reference proteome</keyword>
<protein>
    <submittedName>
        <fullName evidence="2">Uncharacterized protein</fullName>
    </submittedName>
</protein>
<evidence type="ECO:0000313" key="2">
    <source>
        <dbReference type="EMBL" id="EOX94214.1"/>
    </source>
</evidence>
<accession>A0A061DN60</accession>
<dbReference type="HOGENOM" id="CLU_172161_0_0_1"/>
<dbReference type="EMBL" id="CM001879">
    <property type="protein sequence ID" value="EOX94214.1"/>
    <property type="molecule type" value="Genomic_DNA"/>
</dbReference>
<dbReference type="Proteomes" id="UP000026915">
    <property type="component" value="Chromosome 1"/>
</dbReference>
<dbReference type="AlphaFoldDB" id="A0A061DN60"/>
<sequence length="77" mass="8669">MKEAITKGDIRPRKVSAVRHFPPGCGRGAAPVSREDCIRIQQAWIKDKMGKSQEIEEDPEEDPSMCWDQGNDDPNDT</sequence>
<evidence type="ECO:0000313" key="3">
    <source>
        <dbReference type="Proteomes" id="UP000026915"/>
    </source>
</evidence>
<proteinExistence type="predicted"/>
<organism evidence="2 3">
    <name type="scientific">Theobroma cacao</name>
    <name type="common">Cacao</name>
    <name type="synonym">Cocoa</name>
    <dbReference type="NCBI Taxonomy" id="3641"/>
    <lineage>
        <taxon>Eukaryota</taxon>
        <taxon>Viridiplantae</taxon>
        <taxon>Streptophyta</taxon>
        <taxon>Embryophyta</taxon>
        <taxon>Tracheophyta</taxon>
        <taxon>Spermatophyta</taxon>
        <taxon>Magnoliopsida</taxon>
        <taxon>eudicotyledons</taxon>
        <taxon>Gunneridae</taxon>
        <taxon>Pentapetalae</taxon>
        <taxon>rosids</taxon>
        <taxon>malvids</taxon>
        <taxon>Malvales</taxon>
        <taxon>Malvaceae</taxon>
        <taxon>Byttnerioideae</taxon>
        <taxon>Theobroma</taxon>
    </lineage>
</organism>
<feature type="region of interest" description="Disordered" evidence="1">
    <location>
        <begin position="48"/>
        <end position="77"/>
    </location>
</feature>
<name>A0A061DN60_THECC</name>
<dbReference type="InParanoid" id="A0A061DN60"/>
<reference evidence="2 3" key="1">
    <citation type="journal article" date="2013" name="Genome Biol.">
        <title>The genome sequence of the most widely cultivated cacao type and its use to identify candidate genes regulating pod color.</title>
        <authorList>
            <person name="Motamayor J.C."/>
            <person name="Mockaitis K."/>
            <person name="Schmutz J."/>
            <person name="Haiminen N."/>
            <person name="Iii D.L."/>
            <person name="Cornejo O."/>
            <person name="Findley S.D."/>
            <person name="Zheng P."/>
            <person name="Utro F."/>
            <person name="Royaert S."/>
            <person name="Saski C."/>
            <person name="Jenkins J."/>
            <person name="Podicheti R."/>
            <person name="Zhao M."/>
            <person name="Scheffler B.E."/>
            <person name="Stack J.C."/>
            <person name="Feltus F.A."/>
            <person name="Mustiga G.M."/>
            <person name="Amores F."/>
            <person name="Phillips W."/>
            <person name="Marelli J.P."/>
            <person name="May G.D."/>
            <person name="Shapiro H."/>
            <person name="Ma J."/>
            <person name="Bustamante C.D."/>
            <person name="Schnell R.J."/>
            <person name="Main D."/>
            <person name="Gilbert D."/>
            <person name="Parida L."/>
            <person name="Kuhn D.N."/>
        </authorList>
    </citation>
    <scope>NUCLEOTIDE SEQUENCE [LARGE SCALE GENOMIC DNA]</scope>
    <source>
        <strain evidence="3">cv. Matina 1-6</strain>
    </source>
</reference>